<dbReference type="SUPFAM" id="SSF52540">
    <property type="entry name" value="P-loop containing nucleoside triphosphate hydrolases"/>
    <property type="match status" value="1"/>
</dbReference>
<dbReference type="InterPro" id="IPR018647">
    <property type="entry name" value="SLFN_3-like_DNA/RNA_helicase"/>
</dbReference>
<dbReference type="RefSeq" id="WP_133264462.1">
    <property type="nucleotide sequence ID" value="NZ_JAGYGP010000001.1"/>
</dbReference>
<dbReference type="InterPro" id="IPR027417">
    <property type="entry name" value="P-loop_NTPase"/>
</dbReference>
<protein>
    <recommendedName>
        <fullName evidence="1">GIY-YIG domain-containing protein</fullName>
    </recommendedName>
</protein>
<evidence type="ECO:0000313" key="3">
    <source>
        <dbReference type="Proteomes" id="UP000295681"/>
    </source>
</evidence>
<dbReference type="Gene3D" id="3.40.50.300">
    <property type="entry name" value="P-loop containing nucleotide triphosphate hydrolases"/>
    <property type="match status" value="1"/>
</dbReference>
<organism evidence="2 3">
    <name type="scientific">Leuconostoc fallax</name>
    <dbReference type="NCBI Taxonomy" id="1251"/>
    <lineage>
        <taxon>Bacteria</taxon>
        <taxon>Bacillati</taxon>
        <taxon>Bacillota</taxon>
        <taxon>Bacilli</taxon>
        <taxon>Lactobacillales</taxon>
        <taxon>Lactobacillaceae</taxon>
        <taxon>Leuconostoc</taxon>
    </lineage>
</organism>
<keyword evidence="3" id="KW-1185">Reference proteome</keyword>
<name>A0A4R5N9W4_9LACO</name>
<dbReference type="PROSITE" id="PS50164">
    <property type="entry name" value="GIY_YIG"/>
    <property type="match status" value="1"/>
</dbReference>
<accession>A0A4R5N9W4</accession>
<dbReference type="Pfam" id="PF09848">
    <property type="entry name" value="SLFN-g3_helicase"/>
    <property type="match status" value="1"/>
</dbReference>
<evidence type="ECO:0000259" key="1">
    <source>
        <dbReference type="PROSITE" id="PS50164"/>
    </source>
</evidence>
<reference evidence="2 3" key="1">
    <citation type="journal article" date="2019" name="Appl. Microbiol. Biotechnol.">
        <title>Uncovering carbohydrate metabolism through a genotype-phenotype association study of 56 lactic acid bacteria genomes.</title>
        <authorList>
            <person name="Buron-Moles G."/>
            <person name="Chailyan A."/>
            <person name="Dolejs I."/>
            <person name="Forster J."/>
            <person name="Miks M.H."/>
        </authorList>
    </citation>
    <scope>NUCLEOTIDE SEQUENCE [LARGE SCALE GENOMIC DNA]</scope>
    <source>
        <strain evidence="2 3">ATCC 700006</strain>
    </source>
</reference>
<feature type="domain" description="GIY-YIG" evidence="1">
    <location>
        <begin position="36"/>
        <end position="125"/>
    </location>
</feature>
<dbReference type="EMBL" id="PUFI01000014">
    <property type="protein sequence ID" value="TDG68324.1"/>
    <property type="molecule type" value="Genomic_DNA"/>
</dbReference>
<dbReference type="Proteomes" id="UP000295681">
    <property type="component" value="Unassembled WGS sequence"/>
</dbReference>
<dbReference type="AlphaFoldDB" id="A0A4R5N9W4"/>
<gene>
    <name evidence="2" type="ORF">C5L23_000630</name>
</gene>
<comment type="caution">
    <text evidence="2">The sequence shown here is derived from an EMBL/GenBank/DDBJ whole genome shotgun (WGS) entry which is preliminary data.</text>
</comment>
<dbReference type="STRING" id="907931.GCA_000165675_00395"/>
<evidence type="ECO:0000313" key="2">
    <source>
        <dbReference type="EMBL" id="TDG68324.1"/>
    </source>
</evidence>
<dbReference type="InterPro" id="IPR000305">
    <property type="entry name" value="GIY-YIG_endonuc"/>
</dbReference>
<sequence>MTVNTPKIRQFEYSQNGLDYLKHTLSLTQDEKLFFDYPIVYIVEDENKTSSKYQKSTFDVYVGEANRLEQRTRQHLNDKNDKLQKLTHNPHVYAIGHDMFTKSMTLDIENRLINNMMGIDRVKSLNGRGNQQGQYYTSNMTDEIFHKIWNKLHHENKELIPPLNVVRDSALFKASPFHKLSEKQRKAKNEIISRIESALSTEDDGQLIIIDGAAGTGKTVLLSSLFFELSSHGQGEFANPIINNLDSYLLVNHDEQLTVYDQIAKKLGLSTKNHDKKLGLSTKNHDIVKKPTTWINHRPVNSKADVVLVDEAHLLWTQGKQSWKSGWQLDEIRKRAKVTVIVFDQKQILRSEQHIDSEHIATMFLSANCVVKLEDQFRIDASDETIKWIENFVEGSIDAIPYDNKYDLKIFEDPLKMYHEIIHKSKDQQNGLSRMLATFDWEYKQGKSGYGKNDKWTVIADNLELPWNLETRTSKDKQRNRGLSWAESDYSINEIGSTFTIQGFDLNYAGLILGPSVIYRDGKVSFDSSASANKNAIKKRNGKDHAVEHLKNELNVLIKRGVHGLFLYAVDSELQKALLDAQNN</sequence>
<proteinExistence type="predicted"/>